<sequence>MNLDYNFINCKYLDAILSHSSHTQFVVVGNPGAVLNDYTNLAITLHLLKLTRKNDKIRRRKVTLRQEALLQWRPHQFVANNVVRGCFINIYARVSDLIDKVTRHDQA</sequence>
<dbReference type="Proteomes" id="UP000824120">
    <property type="component" value="Chromosome 10"/>
</dbReference>
<organism evidence="1 2">
    <name type="scientific">Solanum commersonii</name>
    <name type="common">Commerson's wild potato</name>
    <name type="synonym">Commerson's nightshade</name>
    <dbReference type="NCBI Taxonomy" id="4109"/>
    <lineage>
        <taxon>Eukaryota</taxon>
        <taxon>Viridiplantae</taxon>
        <taxon>Streptophyta</taxon>
        <taxon>Embryophyta</taxon>
        <taxon>Tracheophyta</taxon>
        <taxon>Spermatophyta</taxon>
        <taxon>Magnoliopsida</taxon>
        <taxon>eudicotyledons</taxon>
        <taxon>Gunneridae</taxon>
        <taxon>Pentapetalae</taxon>
        <taxon>asterids</taxon>
        <taxon>lamiids</taxon>
        <taxon>Solanales</taxon>
        <taxon>Solanaceae</taxon>
        <taxon>Solanoideae</taxon>
        <taxon>Solaneae</taxon>
        <taxon>Solanum</taxon>
    </lineage>
</organism>
<proteinExistence type="predicted"/>
<reference evidence="1 2" key="1">
    <citation type="submission" date="2020-09" db="EMBL/GenBank/DDBJ databases">
        <title>De no assembly of potato wild relative species, Solanum commersonii.</title>
        <authorList>
            <person name="Cho K."/>
        </authorList>
    </citation>
    <scope>NUCLEOTIDE SEQUENCE [LARGE SCALE GENOMIC DNA]</scope>
    <source>
        <strain evidence="1">LZ3.2</strain>
        <tissue evidence="1">Leaf</tissue>
    </source>
</reference>
<accession>A0A9J5WVT4</accession>
<name>A0A9J5WVT4_SOLCO</name>
<keyword evidence="2" id="KW-1185">Reference proteome</keyword>
<dbReference type="AlphaFoldDB" id="A0A9J5WVT4"/>
<comment type="caution">
    <text evidence="1">The sequence shown here is derived from an EMBL/GenBank/DDBJ whole genome shotgun (WGS) entry which is preliminary data.</text>
</comment>
<evidence type="ECO:0000313" key="1">
    <source>
        <dbReference type="EMBL" id="KAG5579937.1"/>
    </source>
</evidence>
<protein>
    <submittedName>
        <fullName evidence="1">Uncharacterized protein</fullName>
    </submittedName>
</protein>
<evidence type="ECO:0000313" key="2">
    <source>
        <dbReference type="Proteomes" id="UP000824120"/>
    </source>
</evidence>
<dbReference type="EMBL" id="JACXVP010000010">
    <property type="protein sequence ID" value="KAG5579937.1"/>
    <property type="molecule type" value="Genomic_DNA"/>
</dbReference>
<gene>
    <name evidence="1" type="ORF">H5410_050564</name>
</gene>